<evidence type="ECO:0000256" key="8">
    <source>
        <dbReference type="ARBA" id="ARBA00029745"/>
    </source>
</evidence>
<evidence type="ECO:0000313" key="15">
    <source>
        <dbReference type="Proteomes" id="UP000253769"/>
    </source>
</evidence>
<evidence type="ECO:0000256" key="13">
    <source>
        <dbReference type="SAM" id="MobiDB-lite"/>
    </source>
</evidence>
<reference evidence="14 15" key="1">
    <citation type="submission" date="2018-07" db="EMBL/GenBank/DDBJ databases">
        <title>Motiliproteus coralliicola sp. nov., a bacterium isolated from Coral.</title>
        <authorList>
            <person name="Wang G."/>
        </authorList>
    </citation>
    <scope>NUCLEOTIDE SEQUENCE [LARGE SCALE GENOMIC DNA]</scope>
    <source>
        <strain evidence="14 15">C34</strain>
    </source>
</reference>
<dbReference type="CDD" id="cd00756">
    <property type="entry name" value="MoaE"/>
    <property type="match status" value="1"/>
</dbReference>
<evidence type="ECO:0000256" key="1">
    <source>
        <dbReference type="ARBA" id="ARBA00005046"/>
    </source>
</evidence>
<dbReference type="PANTHER" id="PTHR23404">
    <property type="entry name" value="MOLYBDOPTERIN SYNTHASE RELATED"/>
    <property type="match status" value="1"/>
</dbReference>
<dbReference type="NCBIfam" id="NF007959">
    <property type="entry name" value="PRK10678.1"/>
    <property type="match status" value="1"/>
</dbReference>
<accession>A0A369WUM0</accession>
<dbReference type="Pfam" id="PF02391">
    <property type="entry name" value="MoaE"/>
    <property type="match status" value="1"/>
</dbReference>
<dbReference type="UniPathway" id="UPA00344"/>
<dbReference type="OrthoDB" id="9803224at2"/>
<evidence type="ECO:0000256" key="9">
    <source>
        <dbReference type="ARBA" id="ARBA00030407"/>
    </source>
</evidence>
<protein>
    <recommendedName>
        <fullName evidence="4">Molybdopterin synthase catalytic subunit</fullName>
        <ecNumber evidence="3">2.8.1.12</ecNumber>
    </recommendedName>
    <alternativeName>
        <fullName evidence="10">MPT synthase subunit 2</fullName>
    </alternativeName>
    <alternativeName>
        <fullName evidence="8">Molybdenum cofactor biosynthesis protein E</fullName>
    </alternativeName>
    <alternativeName>
        <fullName evidence="9">Molybdopterin-converting factor large subunit</fullName>
    </alternativeName>
    <alternativeName>
        <fullName evidence="11">Molybdopterin-converting factor subunit 2</fullName>
    </alternativeName>
</protein>
<comment type="pathway">
    <text evidence="1">Cofactor biosynthesis; molybdopterin biosynthesis.</text>
</comment>
<dbReference type="InterPro" id="IPR003448">
    <property type="entry name" value="Mopterin_biosynth_MoaE"/>
</dbReference>
<keyword evidence="15" id="KW-1185">Reference proteome</keyword>
<evidence type="ECO:0000256" key="6">
    <source>
        <dbReference type="ARBA" id="ARBA00023150"/>
    </source>
</evidence>
<evidence type="ECO:0000256" key="3">
    <source>
        <dbReference type="ARBA" id="ARBA00011950"/>
    </source>
</evidence>
<evidence type="ECO:0000256" key="12">
    <source>
        <dbReference type="ARBA" id="ARBA00049878"/>
    </source>
</evidence>
<keyword evidence="5" id="KW-0808">Transferase</keyword>
<comment type="subunit">
    <text evidence="7">Heterotetramer of 2 MoaD subunits and 2 MoaE subunits. Also stable as homodimer. The enzyme changes between these two forms during catalysis.</text>
</comment>
<evidence type="ECO:0000256" key="7">
    <source>
        <dbReference type="ARBA" id="ARBA00026066"/>
    </source>
</evidence>
<sequence>MQVQTQSFDVGTEFDRLRDENGSVGAVVFFTGLVRDLADDPLQEMVLEHYPGMTERCLADIVEQARQRWPLLHVSLIHRVGALKPNDLIVYVGVSSAHREAAFAACEFIMDYLKKDAPFWKKERSESREHWVEQKDSDLQAAKRWDKPD</sequence>
<dbReference type="FunFam" id="3.90.1170.40:FF:000001">
    <property type="entry name" value="Molybdopterin synthase catalytic subunit MoaE"/>
    <property type="match status" value="1"/>
</dbReference>
<dbReference type="Gene3D" id="3.90.1170.40">
    <property type="entry name" value="Molybdopterin biosynthesis MoaE subunit"/>
    <property type="match status" value="1"/>
</dbReference>
<keyword evidence="6" id="KW-0501">Molybdenum cofactor biosynthesis</keyword>
<gene>
    <name evidence="14" type="ORF">DV711_03055</name>
</gene>
<dbReference type="GO" id="GO:0030366">
    <property type="term" value="F:molybdopterin synthase activity"/>
    <property type="evidence" value="ECO:0007669"/>
    <property type="project" value="UniProtKB-EC"/>
</dbReference>
<dbReference type="InterPro" id="IPR036563">
    <property type="entry name" value="MoaE_sf"/>
</dbReference>
<evidence type="ECO:0000256" key="5">
    <source>
        <dbReference type="ARBA" id="ARBA00022679"/>
    </source>
</evidence>
<evidence type="ECO:0000256" key="2">
    <source>
        <dbReference type="ARBA" id="ARBA00005426"/>
    </source>
</evidence>
<evidence type="ECO:0000313" key="14">
    <source>
        <dbReference type="EMBL" id="RDE25311.1"/>
    </source>
</evidence>
<proteinExistence type="inferred from homology"/>
<comment type="similarity">
    <text evidence="2">Belongs to the MoaE family.</text>
</comment>
<dbReference type="AlphaFoldDB" id="A0A369WUM0"/>
<evidence type="ECO:0000256" key="10">
    <source>
        <dbReference type="ARBA" id="ARBA00030781"/>
    </source>
</evidence>
<comment type="caution">
    <text evidence="14">The sequence shown here is derived from an EMBL/GenBank/DDBJ whole genome shotgun (WGS) entry which is preliminary data.</text>
</comment>
<comment type="catalytic activity">
    <reaction evidence="12">
        <text>2 [molybdopterin-synthase sulfur-carrier protein]-C-terminal-Gly-aminoethanethioate + cyclic pyranopterin phosphate + H2O = molybdopterin + 2 [molybdopterin-synthase sulfur-carrier protein]-C-terminal Gly-Gly + 2 H(+)</text>
        <dbReference type="Rhea" id="RHEA:26333"/>
        <dbReference type="Rhea" id="RHEA-COMP:12202"/>
        <dbReference type="Rhea" id="RHEA-COMP:19907"/>
        <dbReference type="ChEBI" id="CHEBI:15377"/>
        <dbReference type="ChEBI" id="CHEBI:15378"/>
        <dbReference type="ChEBI" id="CHEBI:58698"/>
        <dbReference type="ChEBI" id="CHEBI:59648"/>
        <dbReference type="ChEBI" id="CHEBI:90778"/>
        <dbReference type="ChEBI" id="CHEBI:232372"/>
        <dbReference type="EC" id="2.8.1.12"/>
    </reaction>
</comment>
<dbReference type="GO" id="GO:0006777">
    <property type="term" value="P:Mo-molybdopterin cofactor biosynthetic process"/>
    <property type="evidence" value="ECO:0007669"/>
    <property type="project" value="UniProtKB-KW"/>
</dbReference>
<dbReference type="SUPFAM" id="SSF54690">
    <property type="entry name" value="Molybdopterin synthase subunit MoaE"/>
    <property type="match status" value="1"/>
</dbReference>
<dbReference type="Proteomes" id="UP000253769">
    <property type="component" value="Unassembled WGS sequence"/>
</dbReference>
<evidence type="ECO:0000256" key="11">
    <source>
        <dbReference type="ARBA" id="ARBA00032474"/>
    </source>
</evidence>
<dbReference type="EC" id="2.8.1.12" evidence="3"/>
<evidence type="ECO:0000256" key="4">
    <source>
        <dbReference type="ARBA" id="ARBA00013858"/>
    </source>
</evidence>
<organism evidence="14 15">
    <name type="scientific">Motiliproteus coralliicola</name>
    <dbReference type="NCBI Taxonomy" id="2283196"/>
    <lineage>
        <taxon>Bacteria</taxon>
        <taxon>Pseudomonadati</taxon>
        <taxon>Pseudomonadota</taxon>
        <taxon>Gammaproteobacteria</taxon>
        <taxon>Oceanospirillales</taxon>
        <taxon>Oceanospirillaceae</taxon>
        <taxon>Motiliproteus</taxon>
    </lineage>
</organism>
<name>A0A369WUM0_9GAMM</name>
<dbReference type="EMBL" id="QQOH01000001">
    <property type="protein sequence ID" value="RDE25311.1"/>
    <property type="molecule type" value="Genomic_DNA"/>
</dbReference>
<feature type="region of interest" description="Disordered" evidence="13">
    <location>
        <begin position="125"/>
        <end position="149"/>
    </location>
</feature>